<gene>
    <name evidence="1" type="ORF">E1262_26510</name>
</gene>
<dbReference type="Proteomes" id="UP000295217">
    <property type="component" value="Unassembled WGS sequence"/>
</dbReference>
<accession>A0A4R5A2W3</accession>
<dbReference type="EMBL" id="SMLB01000058">
    <property type="protein sequence ID" value="TDD65004.1"/>
    <property type="molecule type" value="Genomic_DNA"/>
</dbReference>
<keyword evidence="2" id="KW-1185">Reference proteome</keyword>
<dbReference type="AlphaFoldDB" id="A0A4R5A2W3"/>
<proteinExistence type="predicted"/>
<reference evidence="1 2" key="1">
    <citation type="submission" date="2019-02" db="EMBL/GenBank/DDBJ databases">
        <title>Draft genome sequences of novel Actinobacteria.</title>
        <authorList>
            <person name="Sahin N."/>
            <person name="Ay H."/>
            <person name="Saygin H."/>
        </authorList>
    </citation>
    <scope>NUCLEOTIDE SEQUENCE [LARGE SCALE GENOMIC DNA]</scope>
    <source>
        <strain evidence="1 2">8K307</strain>
    </source>
</reference>
<dbReference type="RefSeq" id="WP_162606091.1">
    <property type="nucleotide sequence ID" value="NZ_SMLB01000058.1"/>
</dbReference>
<organism evidence="1 2">
    <name type="scientific">Jiangella aurantiaca</name>
    <dbReference type="NCBI Taxonomy" id="2530373"/>
    <lineage>
        <taxon>Bacteria</taxon>
        <taxon>Bacillati</taxon>
        <taxon>Actinomycetota</taxon>
        <taxon>Actinomycetes</taxon>
        <taxon>Jiangellales</taxon>
        <taxon>Jiangellaceae</taxon>
        <taxon>Jiangella</taxon>
    </lineage>
</organism>
<evidence type="ECO:0000313" key="1">
    <source>
        <dbReference type="EMBL" id="TDD65004.1"/>
    </source>
</evidence>
<sequence>MVVALAGLAWPTSQVARDLWWPRGEHVARSPGGDGWATAGGLSLRLAAFGPADELPDDPLPDGYTVWRAEIAADGDRGEPLACTAQLQDGDGHRYASGSRYLPSYDDKSISVECGGGPEAGGVVYFLLPDDAEPQSVRVSALELLPEYWELPVP</sequence>
<evidence type="ECO:0000313" key="2">
    <source>
        <dbReference type="Proteomes" id="UP000295217"/>
    </source>
</evidence>
<name>A0A4R5A2W3_9ACTN</name>
<evidence type="ECO:0008006" key="3">
    <source>
        <dbReference type="Google" id="ProtNLM"/>
    </source>
</evidence>
<comment type="caution">
    <text evidence="1">The sequence shown here is derived from an EMBL/GenBank/DDBJ whole genome shotgun (WGS) entry which is preliminary data.</text>
</comment>
<protein>
    <recommendedName>
        <fullName evidence="3">DUF4352 domain-containing protein</fullName>
    </recommendedName>
</protein>